<keyword evidence="6" id="KW-1185">Reference proteome</keyword>
<evidence type="ECO:0000256" key="1">
    <source>
        <dbReference type="ARBA" id="ARBA00023015"/>
    </source>
</evidence>
<evidence type="ECO:0000256" key="2">
    <source>
        <dbReference type="ARBA" id="ARBA00023163"/>
    </source>
</evidence>
<dbReference type="Pfam" id="PF12833">
    <property type="entry name" value="HTH_18"/>
    <property type="match status" value="1"/>
</dbReference>
<keyword evidence="2" id="KW-0804">Transcription</keyword>
<evidence type="ECO:0000259" key="4">
    <source>
        <dbReference type="PROSITE" id="PS01124"/>
    </source>
</evidence>
<feature type="region of interest" description="Disordered" evidence="3">
    <location>
        <begin position="314"/>
        <end position="333"/>
    </location>
</feature>
<dbReference type="PANTHER" id="PTHR43130:SF3">
    <property type="entry name" value="HTH-TYPE TRANSCRIPTIONAL REGULATOR RV1931C"/>
    <property type="match status" value="1"/>
</dbReference>
<evidence type="ECO:0000313" key="6">
    <source>
        <dbReference type="Proteomes" id="UP001500653"/>
    </source>
</evidence>
<dbReference type="Gene3D" id="1.10.10.60">
    <property type="entry name" value="Homeodomain-like"/>
    <property type="match status" value="1"/>
</dbReference>
<evidence type="ECO:0000256" key="3">
    <source>
        <dbReference type="SAM" id="MobiDB-lite"/>
    </source>
</evidence>
<proteinExistence type="predicted"/>
<dbReference type="PANTHER" id="PTHR43130">
    <property type="entry name" value="ARAC-FAMILY TRANSCRIPTIONAL REGULATOR"/>
    <property type="match status" value="1"/>
</dbReference>
<dbReference type="SMART" id="SM00342">
    <property type="entry name" value="HTH_ARAC"/>
    <property type="match status" value="1"/>
</dbReference>
<dbReference type="InterPro" id="IPR029062">
    <property type="entry name" value="Class_I_gatase-like"/>
</dbReference>
<protein>
    <submittedName>
        <fullName evidence="5">Helix-turn-helix domain-containing protein</fullName>
    </submittedName>
</protein>
<dbReference type="PROSITE" id="PS01124">
    <property type="entry name" value="HTH_ARAC_FAMILY_2"/>
    <property type="match status" value="1"/>
</dbReference>
<reference evidence="6" key="1">
    <citation type="journal article" date="2019" name="Int. J. Syst. Evol. Microbiol.">
        <title>The Global Catalogue of Microorganisms (GCM) 10K type strain sequencing project: providing services to taxonomists for standard genome sequencing and annotation.</title>
        <authorList>
            <consortium name="The Broad Institute Genomics Platform"/>
            <consortium name="The Broad Institute Genome Sequencing Center for Infectious Disease"/>
            <person name="Wu L."/>
            <person name="Ma J."/>
        </authorList>
    </citation>
    <scope>NUCLEOTIDE SEQUENCE [LARGE SCALE GENOMIC DNA]</scope>
    <source>
        <strain evidence="6">JCM 13023</strain>
    </source>
</reference>
<feature type="compositionally biased region" description="Basic and acidic residues" evidence="3">
    <location>
        <begin position="314"/>
        <end position="323"/>
    </location>
</feature>
<dbReference type="InterPro" id="IPR009057">
    <property type="entry name" value="Homeodomain-like_sf"/>
</dbReference>
<feature type="domain" description="HTH araC/xylS-type" evidence="4">
    <location>
        <begin position="212"/>
        <end position="310"/>
    </location>
</feature>
<dbReference type="CDD" id="cd03137">
    <property type="entry name" value="GATase1_AraC_1"/>
    <property type="match status" value="1"/>
</dbReference>
<dbReference type="EMBL" id="BAAALN010000018">
    <property type="protein sequence ID" value="GAA1249989.1"/>
    <property type="molecule type" value="Genomic_DNA"/>
</dbReference>
<sequence>MRIGIHAFDGVTMFHLSVPQMVFDEVTRQGLAHWETFLFSDTPGTIRTAEGYRIGDVTGLEEARDADVVVMPSWFFDGRPITAAVRTTLTGAHESGATIVGLCLGAIPVVDAGLLGERPAVTHWQGFDLLTQRHPGIDLDDSVLYIDHGDVLTSAGTASGLDACLHLVRSRLGATAANKVARSLVIAPHREGGQAQYIERPMPPRSEDDAISRAMEWAEQRLAEPLPVERLATTAHMSTRTFVREFRSATGTTPAAWVRARRLDEARRLLETSDLPIDRIAVDCGFGSAVTMRQNFSTRFKISPSQYRRRFHATADRNSRGELKQPLAEPAAG</sequence>
<comment type="caution">
    <text evidence="5">The sequence shown here is derived from an EMBL/GenBank/DDBJ whole genome shotgun (WGS) entry which is preliminary data.</text>
</comment>
<dbReference type="Proteomes" id="UP001500653">
    <property type="component" value="Unassembled WGS sequence"/>
</dbReference>
<name>A0ABP4H8H0_9PSEU</name>
<dbReference type="SUPFAM" id="SSF52317">
    <property type="entry name" value="Class I glutamine amidotransferase-like"/>
    <property type="match status" value="1"/>
</dbReference>
<dbReference type="SUPFAM" id="SSF46689">
    <property type="entry name" value="Homeodomain-like"/>
    <property type="match status" value="2"/>
</dbReference>
<organism evidence="5 6">
    <name type="scientific">Prauserella halophila</name>
    <dbReference type="NCBI Taxonomy" id="185641"/>
    <lineage>
        <taxon>Bacteria</taxon>
        <taxon>Bacillati</taxon>
        <taxon>Actinomycetota</taxon>
        <taxon>Actinomycetes</taxon>
        <taxon>Pseudonocardiales</taxon>
        <taxon>Pseudonocardiaceae</taxon>
        <taxon>Prauserella</taxon>
    </lineage>
</organism>
<dbReference type="RefSeq" id="WP_253864293.1">
    <property type="nucleotide sequence ID" value="NZ_BAAALN010000018.1"/>
</dbReference>
<dbReference type="Gene3D" id="3.40.50.880">
    <property type="match status" value="1"/>
</dbReference>
<keyword evidence="1" id="KW-0805">Transcription regulation</keyword>
<dbReference type="InterPro" id="IPR018060">
    <property type="entry name" value="HTH_AraC"/>
</dbReference>
<accession>A0ABP4H8H0</accession>
<evidence type="ECO:0000313" key="5">
    <source>
        <dbReference type="EMBL" id="GAA1249989.1"/>
    </source>
</evidence>
<dbReference type="InterPro" id="IPR052158">
    <property type="entry name" value="INH-QAR"/>
</dbReference>
<gene>
    <name evidence="5" type="ORF">GCM10009676_40720</name>
</gene>